<sequence length="204" mass="23721">MKLQIKPLIGILIIAIILISGCVLKEISREKVPEKGEEAIPAVTEEIPTVPEEKIPAPEKEKIAKLELTKLESVIEMECAEGIVNYKETSLWNKRVENGKFKEEQIEKFKDSIRKYNVKAKDCLVELKGSSAILSCAVYGSFQHTRYDFDWFLRPLNLDFLDNHFERKEKELYWEGKVAKVKTIISIKFPYPISNCHEHVWKRR</sequence>
<proteinExistence type="predicted"/>
<dbReference type="PROSITE" id="PS51257">
    <property type="entry name" value="PROKAR_LIPOPROTEIN"/>
    <property type="match status" value="1"/>
</dbReference>
<dbReference type="AlphaFoldDB" id="A0A7G9Z3S5"/>
<gene>
    <name evidence="1" type="ORF">PADEGAKA_00011</name>
</gene>
<organism evidence="1">
    <name type="scientific">Candidatus Methanophaga sp. ANME-1 ERB7</name>
    <dbReference type="NCBI Taxonomy" id="2759913"/>
    <lineage>
        <taxon>Archaea</taxon>
        <taxon>Methanobacteriati</taxon>
        <taxon>Methanobacteriota</taxon>
        <taxon>Stenosarchaea group</taxon>
        <taxon>Methanomicrobia</taxon>
        <taxon>Candidatus Methanophagales</taxon>
        <taxon>Candidatus Methanophagaceae</taxon>
        <taxon>Candidatus Methanophaga</taxon>
    </lineage>
</organism>
<protein>
    <submittedName>
        <fullName evidence="1">Uncharacterized protein</fullName>
    </submittedName>
</protein>
<reference evidence="1" key="1">
    <citation type="submission" date="2020-06" db="EMBL/GenBank/DDBJ databases">
        <title>Unique genomic features of the anaerobic methanotrophic archaea.</title>
        <authorList>
            <person name="Chadwick G.L."/>
            <person name="Skennerton C.T."/>
            <person name="Laso-Perez R."/>
            <person name="Leu A.O."/>
            <person name="Speth D.R."/>
            <person name="Yu H."/>
            <person name="Morgan-Lang C."/>
            <person name="Hatzenpichler R."/>
            <person name="Goudeau D."/>
            <person name="Malmstrom R."/>
            <person name="Brazelton W.J."/>
            <person name="Woyke T."/>
            <person name="Hallam S.J."/>
            <person name="Tyson G.W."/>
            <person name="Wegener G."/>
            <person name="Boetius A."/>
            <person name="Orphan V."/>
        </authorList>
    </citation>
    <scope>NUCLEOTIDE SEQUENCE</scope>
</reference>
<evidence type="ECO:0000313" key="1">
    <source>
        <dbReference type="EMBL" id="QNO54909.1"/>
    </source>
</evidence>
<name>A0A7G9Z3S5_9EURY</name>
<accession>A0A7G9Z3S5</accession>
<dbReference type="EMBL" id="MT631598">
    <property type="protein sequence ID" value="QNO54909.1"/>
    <property type="molecule type" value="Genomic_DNA"/>
</dbReference>